<keyword evidence="2" id="KW-1185">Reference proteome</keyword>
<name>A0A7X0FDE3_9HYPH</name>
<dbReference type="Proteomes" id="UP000536262">
    <property type="component" value="Unassembled WGS sequence"/>
</dbReference>
<evidence type="ECO:0000313" key="2">
    <source>
        <dbReference type="Proteomes" id="UP000536262"/>
    </source>
</evidence>
<dbReference type="EMBL" id="JACHOU010000028">
    <property type="protein sequence ID" value="MBB6357656.1"/>
    <property type="molecule type" value="Genomic_DNA"/>
</dbReference>
<proteinExistence type="predicted"/>
<evidence type="ECO:0000313" key="1">
    <source>
        <dbReference type="EMBL" id="MBB6357656.1"/>
    </source>
</evidence>
<dbReference type="InterPro" id="IPR006450">
    <property type="entry name" value="Phage_HK97_gp6-like"/>
</dbReference>
<dbReference type="Gene3D" id="1.10.3230.30">
    <property type="entry name" value="Phage gp6-like head-tail connector protein"/>
    <property type="match status" value="1"/>
</dbReference>
<dbReference type="AlphaFoldDB" id="A0A7X0FDE3"/>
<accession>A0A7X0FDE3</accession>
<dbReference type="Pfam" id="PF05135">
    <property type="entry name" value="Phage_connect_1"/>
    <property type="match status" value="1"/>
</dbReference>
<dbReference type="InterPro" id="IPR021146">
    <property type="entry name" value="Phage_gp6-like_head-tail"/>
</dbReference>
<reference evidence="1 2" key="1">
    <citation type="submission" date="2020-08" db="EMBL/GenBank/DDBJ databases">
        <title>Genomic Encyclopedia of Type Strains, Phase IV (KMG-IV): sequencing the most valuable type-strain genomes for metagenomic binning, comparative biology and taxonomic classification.</title>
        <authorList>
            <person name="Goeker M."/>
        </authorList>
    </citation>
    <scope>NUCLEOTIDE SEQUENCE [LARGE SCALE GENOMIC DNA]</scope>
    <source>
        <strain evidence="1 2">DSM 7051</strain>
    </source>
</reference>
<comment type="caution">
    <text evidence="1">The sequence shown here is derived from an EMBL/GenBank/DDBJ whole genome shotgun (WGS) entry which is preliminary data.</text>
</comment>
<sequence>MSIVTLALAKAHMNVDGSTDDDLISLYLDAADAYLSNYIGKPLADIDPLPADLKLAALKLVAFHYEQREAVAFGGTMQIAPFSVTSIADAYRENWFGEDAA</sequence>
<dbReference type="NCBIfam" id="TIGR01560">
    <property type="entry name" value="put_DNA_pack"/>
    <property type="match status" value="1"/>
</dbReference>
<protein>
    <submittedName>
        <fullName evidence="1">Putative phage protein (Predicted DNA packaging)</fullName>
    </submittedName>
</protein>
<organism evidence="1 2">
    <name type="scientific">Aminobacter aganoensis</name>
    <dbReference type="NCBI Taxonomy" id="83264"/>
    <lineage>
        <taxon>Bacteria</taxon>
        <taxon>Pseudomonadati</taxon>
        <taxon>Pseudomonadota</taxon>
        <taxon>Alphaproteobacteria</taxon>
        <taxon>Hyphomicrobiales</taxon>
        <taxon>Phyllobacteriaceae</taxon>
        <taxon>Aminobacter</taxon>
    </lineage>
</organism>
<dbReference type="CDD" id="cd08054">
    <property type="entry name" value="gp6"/>
    <property type="match status" value="1"/>
</dbReference>
<gene>
    <name evidence="1" type="ORF">GGR00_005479</name>
</gene>
<dbReference type="RefSeq" id="WP_184702480.1">
    <property type="nucleotide sequence ID" value="NZ_BAABEG010000001.1"/>
</dbReference>